<dbReference type="Proteomes" id="UP000595871">
    <property type="component" value="Chromosome"/>
</dbReference>
<evidence type="ECO:0000256" key="2">
    <source>
        <dbReference type="SAM" id="Phobius"/>
    </source>
</evidence>
<proteinExistence type="predicted"/>
<evidence type="ECO:0000256" key="1">
    <source>
        <dbReference type="SAM" id="MobiDB-lite"/>
    </source>
</evidence>
<evidence type="ECO:0000313" key="4">
    <source>
        <dbReference type="Proteomes" id="UP000595871"/>
    </source>
</evidence>
<feature type="transmembrane region" description="Helical" evidence="2">
    <location>
        <begin position="102"/>
        <end position="123"/>
    </location>
</feature>
<feature type="transmembrane region" description="Helical" evidence="2">
    <location>
        <begin position="70"/>
        <end position="95"/>
    </location>
</feature>
<feature type="compositionally biased region" description="Polar residues" evidence="1">
    <location>
        <begin position="204"/>
        <end position="226"/>
    </location>
</feature>
<feature type="compositionally biased region" description="Basic and acidic residues" evidence="1">
    <location>
        <begin position="227"/>
        <end position="305"/>
    </location>
</feature>
<keyword evidence="2" id="KW-0812">Transmembrane</keyword>
<dbReference type="KEGG" id="aob:I6H46_02265"/>
<feature type="region of interest" description="Disordered" evidence="1">
    <location>
        <begin position="204"/>
        <end position="330"/>
    </location>
</feature>
<dbReference type="AlphaFoldDB" id="A0A7T7UUI4"/>
<sequence>MTKKQGKLAVYIGQIITNSLLVLYLGMILAKMKSFSNIYESIENGTGNIEDFLSQMEFAIFEYLGKFKNIIQYIGFIKFLFFVNLVLLIAGIFIFKEQIKKYIFSAAGTLVLLISFITISPLMEFVKVVKANIMAINFSNPDLGAIEGSFANISQALQNLANDFGPQKAKFAKFLVILAIILFVISIVVFALAIKNKEYDNLSDLNTDAKNTTENSLENDEQSQTKTSEELKEEVKYEKTNENIKEEENENKKEKISEKPDLAEDTKDKENKKEVKNKSTKDKKNQDKDKITKAKIDDIIIKRGAYDFSSGFKKNNIEEKKQENPQENNK</sequence>
<dbReference type="EMBL" id="CP067016">
    <property type="protein sequence ID" value="QQN56460.1"/>
    <property type="molecule type" value="Genomic_DNA"/>
</dbReference>
<organism evidence="3 4">
    <name type="scientific">Anaerococcus obesiensis</name>
    <dbReference type="NCBI Taxonomy" id="1287640"/>
    <lineage>
        <taxon>Bacteria</taxon>
        <taxon>Bacillati</taxon>
        <taxon>Bacillota</taxon>
        <taxon>Tissierellia</taxon>
        <taxon>Tissierellales</taxon>
        <taxon>Peptoniphilaceae</taxon>
        <taxon>Anaerococcus</taxon>
    </lineage>
</organism>
<feature type="transmembrane region" description="Helical" evidence="2">
    <location>
        <begin position="9"/>
        <end position="30"/>
    </location>
</feature>
<keyword evidence="4" id="KW-1185">Reference proteome</keyword>
<name>A0A7T7UUI4_9FIRM</name>
<feature type="compositionally biased region" description="Basic and acidic residues" evidence="1">
    <location>
        <begin position="315"/>
        <end position="330"/>
    </location>
</feature>
<keyword evidence="2" id="KW-0472">Membrane</keyword>
<keyword evidence="2" id="KW-1133">Transmembrane helix</keyword>
<evidence type="ECO:0000313" key="3">
    <source>
        <dbReference type="EMBL" id="QQN56460.1"/>
    </source>
</evidence>
<dbReference type="RefSeq" id="WP_019118751.1">
    <property type="nucleotide sequence ID" value="NZ_CP067016.1"/>
</dbReference>
<protein>
    <submittedName>
        <fullName evidence="3">Uncharacterized protein</fullName>
    </submittedName>
</protein>
<feature type="transmembrane region" description="Helical" evidence="2">
    <location>
        <begin position="174"/>
        <end position="194"/>
    </location>
</feature>
<accession>A0A7T7UUI4</accession>
<gene>
    <name evidence="3" type="ORF">I6H46_02265</name>
</gene>
<reference evidence="3 4" key="1">
    <citation type="submission" date="2020-12" db="EMBL/GenBank/DDBJ databases">
        <title>FDA dAtabase for Regulatory Grade micrObial Sequences (FDA-ARGOS): Supporting development and validation of Infectious Disease Dx tests.</title>
        <authorList>
            <person name="Sproer C."/>
            <person name="Gronow S."/>
            <person name="Severitt S."/>
            <person name="Schroder I."/>
            <person name="Tallon L."/>
            <person name="Sadzewicz L."/>
            <person name="Zhao X."/>
            <person name="Boylan J."/>
            <person name="Ott S."/>
            <person name="Bowen H."/>
            <person name="Vavikolanu K."/>
            <person name="Mehta A."/>
            <person name="Aluvathingal J."/>
            <person name="Nadendla S."/>
            <person name="Lowell S."/>
            <person name="Myers T."/>
            <person name="Yan Y."/>
            <person name="Sichtig H."/>
        </authorList>
    </citation>
    <scope>NUCLEOTIDE SEQUENCE [LARGE SCALE GENOMIC DNA]</scope>
    <source>
        <strain evidence="3 4">FDAARGOS_989</strain>
    </source>
</reference>